<evidence type="ECO:0000256" key="2">
    <source>
        <dbReference type="ARBA" id="ARBA00009191"/>
    </source>
</evidence>
<evidence type="ECO:0000256" key="4">
    <source>
        <dbReference type="ARBA" id="ARBA00023180"/>
    </source>
</evidence>
<comment type="subcellular location">
    <subcellularLocation>
        <location evidence="1">Vacuole</location>
    </subcellularLocation>
</comment>
<sequence length="303" mass="33024">MSRPAKAIISLVILVLLLMPGAMAALASFDATRNQQHLPLPRGYLRGPESVAFDGEGNGPYSGVSDGRVLKWNGDKIGWTTYAYGPDYSSEKCTASKLCPETVTESRSYKGLMRVGPGGGEVAVLVNEVDGAPLRFTNGVDVDQITGKVYFTDSSMNYRGDSTGRLMGYDPRMNNVTTLQSGITYPNGVSISHDRTHLVVASTGPCKLLRYWIKGSNAGMMEPFANLPGYPDNVRQDSRGGYWVALHREKNELSFGFDSHLLAVRVGPNGKVLEEMRGPKSVRPTEIMERGNGKYYMGSVELP</sequence>
<feature type="domain" description="Strictosidine synthase conserved region" evidence="6">
    <location>
        <begin position="138"/>
        <end position="215"/>
    </location>
</feature>
<reference evidence="7" key="2">
    <citation type="submission" date="2017-06" db="EMBL/GenBank/DDBJ databases">
        <title>WGS assembly of Brachypodium distachyon.</title>
        <authorList>
            <consortium name="The International Brachypodium Initiative"/>
            <person name="Lucas S."/>
            <person name="Harmon-Smith M."/>
            <person name="Lail K."/>
            <person name="Tice H."/>
            <person name="Grimwood J."/>
            <person name="Bruce D."/>
            <person name="Barry K."/>
            <person name="Shu S."/>
            <person name="Lindquist E."/>
            <person name="Wang M."/>
            <person name="Pitluck S."/>
            <person name="Vogel J.P."/>
            <person name="Garvin D.F."/>
            <person name="Mockler T.C."/>
            <person name="Schmutz J."/>
            <person name="Rokhsar D."/>
            <person name="Bevan M.W."/>
        </authorList>
    </citation>
    <scope>NUCLEOTIDE SEQUENCE</scope>
    <source>
        <strain evidence="7">Bd21</strain>
    </source>
</reference>
<dbReference type="PANTHER" id="PTHR10426">
    <property type="entry name" value="STRICTOSIDINE SYNTHASE-RELATED"/>
    <property type="match status" value="1"/>
</dbReference>
<dbReference type="AlphaFoldDB" id="A0A0Q3K9P2"/>
<dbReference type="SUPFAM" id="SSF63829">
    <property type="entry name" value="Calcium-dependent phosphotriesterase"/>
    <property type="match status" value="1"/>
</dbReference>
<evidence type="ECO:0000313" key="9">
    <source>
        <dbReference type="Proteomes" id="UP000008810"/>
    </source>
</evidence>
<dbReference type="EnsemblPlants" id="KQK21164">
    <property type="protein sequence ID" value="KQK21164"/>
    <property type="gene ID" value="BRADI_1g59053v3"/>
</dbReference>
<feature type="signal peptide" evidence="5">
    <location>
        <begin position="1"/>
        <end position="24"/>
    </location>
</feature>
<dbReference type="Gramene" id="KQK21164">
    <property type="protein sequence ID" value="KQK21164"/>
    <property type="gene ID" value="BRADI_1g59053v3"/>
</dbReference>
<protein>
    <recommendedName>
        <fullName evidence="6">Strictosidine synthase conserved region domain-containing protein</fullName>
    </recommendedName>
</protein>
<dbReference type="Proteomes" id="UP000008810">
    <property type="component" value="Chromosome 1"/>
</dbReference>
<reference evidence="7 8" key="1">
    <citation type="journal article" date="2010" name="Nature">
        <title>Genome sequencing and analysis of the model grass Brachypodium distachyon.</title>
        <authorList>
            <consortium name="International Brachypodium Initiative"/>
        </authorList>
    </citation>
    <scope>NUCLEOTIDE SEQUENCE [LARGE SCALE GENOMIC DNA]</scope>
    <source>
        <strain evidence="7 8">Bd21</strain>
    </source>
</reference>
<dbReference type="GO" id="GO:0005773">
    <property type="term" value="C:vacuole"/>
    <property type="evidence" value="ECO:0007669"/>
    <property type="project" value="UniProtKB-SubCell"/>
</dbReference>
<evidence type="ECO:0000259" key="6">
    <source>
        <dbReference type="Pfam" id="PF03088"/>
    </source>
</evidence>
<organism evidence="7">
    <name type="scientific">Brachypodium distachyon</name>
    <name type="common">Purple false brome</name>
    <name type="synonym">Trachynia distachya</name>
    <dbReference type="NCBI Taxonomy" id="15368"/>
    <lineage>
        <taxon>Eukaryota</taxon>
        <taxon>Viridiplantae</taxon>
        <taxon>Streptophyta</taxon>
        <taxon>Embryophyta</taxon>
        <taxon>Tracheophyta</taxon>
        <taxon>Spermatophyta</taxon>
        <taxon>Magnoliopsida</taxon>
        <taxon>Liliopsida</taxon>
        <taxon>Poales</taxon>
        <taxon>Poaceae</taxon>
        <taxon>BOP clade</taxon>
        <taxon>Pooideae</taxon>
        <taxon>Stipodae</taxon>
        <taxon>Brachypodieae</taxon>
        <taxon>Brachypodium</taxon>
    </lineage>
</organism>
<dbReference type="EMBL" id="CM000880">
    <property type="protein sequence ID" value="KQK21164.1"/>
    <property type="molecule type" value="Genomic_DNA"/>
</dbReference>
<dbReference type="OrthoDB" id="599416at2759"/>
<dbReference type="Gene3D" id="2.120.10.30">
    <property type="entry name" value="TolB, C-terminal domain"/>
    <property type="match status" value="1"/>
</dbReference>
<keyword evidence="3" id="KW-0926">Vacuole</keyword>
<comment type="similarity">
    <text evidence="2">Belongs to the strictosidine synthase family.</text>
</comment>
<evidence type="ECO:0000256" key="5">
    <source>
        <dbReference type="SAM" id="SignalP"/>
    </source>
</evidence>
<dbReference type="InterPro" id="IPR011042">
    <property type="entry name" value="6-blade_b-propeller_TolB-like"/>
</dbReference>
<dbReference type="GO" id="GO:0016787">
    <property type="term" value="F:hydrolase activity"/>
    <property type="evidence" value="ECO:0000318"/>
    <property type="project" value="GO_Central"/>
</dbReference>
<keyword evidence="5" id="KW-0732">Signal</keyword>
<dbReference type="PANTHER" id="PTHR10426:SF114">
    <property type="entry name" value="STRICTOSIDINE SYNTHASE CONSERVED REGION DOMAIN-CONTAINING PROTEIN"/>
    <property type="match status" value="1"/>
</dbReference>
<name>A0A0Q3K9P2_BRADI</name>
<evidence type="ECO:0000313" key="7">
    <source>
        <dbReference type="EMBL" id="KQK21164.1"/>
    </source>
</evidence>
<evidence type="ECO:0000313" key="8">
    <source>
        <dbReference type="EnsemblPlants" id="KQK21164"/>
    </source>
</evidence>
<dbReference type="Pfam" id="PF20067">
    <property type="entry name" value="SSL_N"/>
    <property type="match status" value="1"/>
</dbReference>
<dbReference type="InParanoid" id="A0A0Q3K9P2"/>
<proteinExistence type="inferred from homology"/>
<evidence type="ECO:0000256" key="3">
    <source>
        <dbReference type="ARBA" id="ARBA00022554"/>
    </source>
</evidence>
<reference evidence="8" key="3">
    <citation type="submission" date="2018-08" db="UniProtKB">
        <authorList>
            <consortium name="EnsemblPlants"/>
        </authorList>
    </citation>
    <scope>IDENTIFICATION</scope>
    <source>
        <strain evidence="8">cv. Bd21</strain>
    </source>
</reference>
<evidence type="ECO:0000256" key="1">
    <source>
        <dbReference type="ARBA" id="ARBA00004116"/>
    </source>
</evidence>
<gene>
    <name evidence="7" type="ORF">BRADI_1g59053v3</name>
</gene>
<keyword evidence="4" id="KW-0325">Glycoprotein</keyword>
<accession>A0A0Q3K9P2</accession>
<dbReference type="STRING" id="15368.A0A0Q3K9P2"/>
<dbReference type="FunCoup" id="A0A0Q3K9P2">
    <property type="interactions" value="1008"/>
</dbReference>
<feature type="chain" id="PRO_5033724890" description="Strictosidine synthase conserved region domain-containing protein" evidence="5">
    <location>
        <begin position="25"/>
        <end position="303"/>
    </location>
</feature>
<dbReference type="Pfam" id="PF03088">
    <property type="entry name" value="Str_synth"/>
    <property type="match status" value="1"/>
</dbReference>
<dbReference type="InterPro" id="IPR018119">
    <property type="entry name" value="Strictosidine_synth_cons-reg"/>
</dbReference>
<keyword evidence="9" id="KW-1185">Reference proteome</keyword>